<dbReference type="GO" id="GO:0046872">
    <property type="term" value="F:metal ion binding"/>
    <property type="evidence" value="ECO:0007669"/>
    <property type="project" value="UniProtKB-KW"/>
</dbReference>
<dbReference type="InterPro" id="IPR040843">
    <property type="entry name" value="RAMA"/>
</dbReference>
<dbReference type="InterPro" id="IPR000555">
    <property type="entry name" value="JAMM/MPN+_dom"/>
</dbReference>
<evidence type="ECO:0000256" key="6">
    <source>
        <dbReference type="ARBA" id="ARBA00061577"/>
    </source>
</evidence>
<name>A0A131Y3Y2_IXORI</name>
<dbReference type="SUPFAM" id="SSF102712">
    <property type="entry name" value="JAB1/MPN domain"/>
    <property type="match status" value="1"/>
</dbReference>
<dbReference type="PROSITE" id="PS50249">
    <property type="entry name" value="MPN"/>
    <property type="match status" value="1"/>
</dbReference>
<evidence type="ECO:0000256" key="4">
    <source>
        <dbReference type="ARBA" id="ARBA00022833"/>
    </source>
</evidence>
<feature type="compositionally biased region" description="Acidic residues" evidence="7">
    <location>
        <begin position="1"/>
        <end position="23"/>
    </location>
</feature>
<evidence type="ECO:0000259" key="8">
    <source>
        <dbReference type="PROSITE" id="PS50249"/>
    </source>
</evidence>
<accession>A0A131Y3Y2</accession>
<evidence type="ECO:0000256" key="2">
    <source>
        <dbReference type="ARBA" id="ARBA00022723"/>
    </source>
</evidence>
<protein>
    <submittedName>
        <fullName evidence="9">Putative histone h2a deubiquitinase</fullName>
    </submittedName>
</protein>
<feature type="domain" description="MPN" evidence="8">
    <location>
        <begin position="210"/>
        <end position="346"/>
    </location>
</feature>
<dbReference type="FunFam" id="3.40.140.10:FF:000053">
    <property type="entry name" value="MPN domain-containing protein CG4751"/>
    <property type="match status" value="1"/>
</dbReference>
<evidence type="ECO:0000256" key="3">
    <source>
        <dbReference type="ARBA" id="ARBA00022801"/>
    </source>
</evidence>
<dbReference type="Gene3D" id="3.40.140.10">
    <property type="entry name" value="Cytidine Deaminase, domain 2"/>
    <property type="match status" value="1"/>
</dbReference>
<evidence type="ECO:0000256" key="7">
    <source>
        <dbReference type="SAM" id="MobiDB-lite"/>
    </source>
</evidence>
<keyword evidence="2" id="KW-0479">Metal-binding</keyword>
<dbReference type="AlphaFoldDB" id="A0A131Y3Y2"/>
<comment type="similarity">
    <text evidence="6">Belongs to the peptidase M67 family.</text>
</comment>
<keyword evidence="3" id="KW-0378">Hydrolase</keyword>
<organism evidence="9">
    <name type="scientific">Ixodes ricinus</name>
    <name type="common">Common tick</name>
    <name type="synonym">Acarus ricinus</name>
    <dbReference type="NCBI Taxonomy" id="34613"/>
    <lineage>
        <taxon>Eukaryota</taxon>
        <taxon>Metazoa</taxon>
        <taxon>Ecdysozoa</taxon>
        <taxon>Arthropoda</taxon>
        <taxon>Chelicerata</taxon>
        <taxon>Arachnida</taxon>
        <taxon>Acari</taxon>
        <taxon>Parasitiformes</taxon>
        <taxon>Ixodida</taxon>
        <taxon>Ixodoidea</taxon>
        <taxon>Ixodidae</taxon>
        <taxon>Ixodinae</taxon>
        <taxon>Ixodes</taxon>
    </lineage>
</organism>
<reference evidence="9" key="1">
    <citation type="submission" date="2016-02" db="EMBL/GenBank/DDBJ databases">
        <title>RNAseq analyses of the midgut from blood- or serum-fed Ixodes ricinus ticks.</title>
        <authorList>
            <person name="Perner J."/>
            <person name="Provaznik J."/>
            <person name="Schrenkova J."/>
            <person name="Urbanova V."/>
            <person name="Ribeiro J.M."/>
            <person name="Kopacek P."/>
        </authorList>
    </citation>
    <scope>NUCLEOTIDE SEQUENCE</scope>
    <source>
        <tissue evidence="9">Gut</tissue>
    </source>
</reference>
<evidence type="ECO:0000256" key="1">
    <source>
        <dbReference type="ARBA" id="ARBA00022670"/>
    </source>
</evidence>
<dbReference type="GO" id="GO:0006508">
    <property type="term" value="P:proteolysis"/>
    <property type="evidence" value="ECO:0007669"/>
    <property type="project" value="UniProtKB-KW"/>
</dbReference>
<dbReference type="InterPro" id="IPR050242">
    <property type="entry name" value="JAMM_MPN+_peptidase_M67A"/>
</dbReference>
<dbReference type="Pfam" id="PF18755">
    <property type="entry name" value="RAMA"/>
    <property type="match status" value="1"/>
</dbReference>
<feature type="region of interest" description="Disordered" evidence="7">
    <location>
        <begin position="1"/>
        <end position="30"/>
    </location>
</feature>
<dbReference type="InterPro" id="IPR037518">
    <property type="entry name" value="MPN"/>
</dbReference>
<dbReference type="PANTHER" id="PTHR10410">
    <property type="entry name" value="EUKARYOTIC TRANSLATION INITIATION FACTOR 3 -RELATED"/>
    <property type="match status" value="1"/>
</dbReference>
<keyword evidence="4" id="KW-0862">Zinc</keyword>
<keyword evidence="1" id="KW-0645">Protease</keyword>
<dbReference type="GO" id="GO:0008237">
    <property type="term" value="F:metallopeptidase activity"/>
    <property type="evidence" value="ECO:0007669"/>
    <property type="project" value="UniProtKB-KW"/>
</dbReference>
<dbReference type="Pfam" id="PF01398">
    <property type="entry name" value="JAB"/>
    <property type="match status" value="1"/>
</dbReference>
<dbReference type="EMBL" id="GEFM01002578">
    <property type="protein sequence ID" value="JAP73218.1"/>
    <property type="molecule type" value="mRNA"/>
</dbReference>
<evidence type="ECO:0000256" key="5">
    <source>
        <dbReference type="ARBA" id="ARBA00023049"/>
    </source>
</evidence>
<evidence type="ECO:0000313" key="9">
    <source>
        <dbReference type="EMBL" id="JAP73218.1"/>
    </source>
</evidence>
<sequence>MSTKIEDEDLEAGDQSGEDDDEEGLSKRRGAHTGRSVTLSMLMTDGVLQHGENVLSIDYLGSRFTGDLLKDGKIKWRETQEIYSSPSSWAVHCKKLLNPDKKSGCGWSTIRYKGKKLDWYKATWFRKQRIKKDDRENHVGSKAPPGEKTKSGIVIKKPLAYQNTPEQTAPKETLILNHGALGTRNIECDLNTLVISTPFSVLDRIQPFTLTISTNCLLLIDFHCHLTESEVVGYLGGTWDIAAHNLSILQAFPCRARLADKEAAPGIEEEIRESLEQRHLTVVGWYHSHPRAPPQPSLRDCNCQLDYQITMKGESDSSYTPCVGLICSPYVKDESCVDAKYLAYWVMPPPEHRPNEYGKPMQMMYNVAQDSFLTQDLLMEMRLLSEYYRGSPDSLNFCKDFEPHSISYWEKLKRSLTSKLPRDLQVTSGDSQGQAVDHFWEFVRGLIMPV</sequence>
<proteinExistence type="evidence at transcript level"/>
<dbReference type="CDD" id="cd08067">
    <property type="entry name" value="MPN_2A_DUB"/>
    <property type="match status" value="1"/>
</dbReference>
<keyword evidence="5" id="KW-0482">Metalloprotease</keyword>